<evidence type="ECO:0000256" key="18">
    <source>
        <dbReference type="RuleBase" id="RU362060"/>
    </source>
</evidence>
<evidence type="ECO:0000256" key="17">
    <source>
        <dbReference type="PIRSR" id="PIRSR600823-5"/>
    </source>
</evidence>
<feature type="binding site" description="axial binding residue" evidence="15">
    <location>
        <position position="190"/>
    </location>
    <ligand>
        <name>heme b</name>
        <dbReference type="ChEBI" id="CHEBI:60344"/>
    </ligand>
    <ligandPart>
        <name>Fe</name>
        <dbReference type="ChEBI" id="CHEBI:18248"/>
    </ligandPart>
</feature>
<evidence type="ECO:0000313" key="22">
    <source>
        <dbReference type="Proteomes" id="UP001419268"/>
    </source>
</evidence>
<dbReference type="PRINTS" id="PR00458">
    <property type="entry name" value="PEROXIDASE"/>
</dbReference>
<dbReference type="EC" id="1.11.1.7" evidence="3 18"/>
<name>A0AAP0EK30_9MAGN</name>
<feature type="binding site" evidence="15">
    <location>
        <position position="76"/>
    </location>
    <ligand>
        <name>Ca(2+)</name>
        <dbReference type="ChEBI" id="CHEBI:29108"/>
        <label>1</label>
    </ligand>
</feature>
<feature type="disulfide bond" evidence="17">
    <location>
        <begin position="34"/>
        <end position="113"/>
    </location>
</feature>
<evidence type="ECO:0000256" key="5">
    <source>
        <dbReference type="ARBA" id="ARBA00022559"/>
    </source>
</evidence>
<feature type="binding site" evidence="15">
    <location>
        <position position="72"/>
    </location>
    <ligand>
        <name>Ca(2+)</name>
        <dbReference type="ChEBI" id="CHEBI:29108"/>
        <label>1</label>
    </ligand>
</feature>
<feature type="active site" description="Proton acceptor" evidence="13">
    <location>
        <position position="68"/>
    </location>
</feature>
<evidence type="ECO:0000256" key="4">
    <source>
        <dbReference type="ARBA" id="ARBA00022525"/>
    </source>
</evidence>
<dbReference type="InterPro" id="IPR019794">
    <property type="entry name" value="Peroxidases_AS"/>
</dbReference>
<reference evidence="21 22" key="1">
    <citation type="submission" date="2024-01" db="EMBL/GenBank/DDBJ databases">
        <title>Genome assemblies of Stephania.</title>
        <authorList>
            <person name="Yang L."/>
        </authorList>
    </citation>
    <scope>NUCLEOTIDE SEQUENCE [LARGE SCALE GENOMIC DNA]</scope>
    <source>
        <strain evidence="21">JXDWG</strain>
        <tissue evidence="21">Leaf</tissue>
    </source>
</reference>
<dbReference type="PANTHER" id="PTHR31517:SF59">
    <property type="entry name" value="PEROXIDASE"/>
    <property type="match status" value="1"/>
</dbReference>
<keyword evidence="8 18" id="KW-0732">Signal</keyword>
<feature type="disulfide bond" evidence="17">
    <location>
        <begin position="70"/>
        <end position="75"/>
    </location>
</feature>
<evidence type="ECO:0000256" key="15">
    <source>
        <dbReference type="PIRSR" id="PIRSR600823-3"/>
    </source>
</evidence>
<dbReference type="Gene3D" id="1.10.520.10">
    <property type="match status" value="1"/>
</dbReference>
<dbReference type="GO" id="GO:0005576">
    <property type="term" value="C:extracellular region"/>
    <property type="evidence" value="ECO:0007669"/>
    <property type="project" value="UniProtKB-SubCell"/>
</dbReference>
<keyword evidence="18" id="KW-0376">Hydrogen peroxide</keyword>
<comment type="subcellular location">
    <subcellularLocation>
        <location evidence="18">Secreted</location>
    </subcellularLocation>
</comment>
<feature type="binding site" evidence="15">
    <location>
        <position position="74"/>
    </location>
    <ligand>
        <name>Ca(2+)</name>
        <dbReference type="ChEBI" id="CHEBI:29108"/>
        <label>1</label>
    </ligand>
</feature>
<evidence type="ECO:0000256" key="10">
    <source>
        <dbReference type="ARBA" id="ARBA00023002"/>
    </source>
</evidence>
<evidence type="ECO:0000256" key="7">
    <source>
        <dbReference type="ARBA" id="ARBA00022723"/>
    </source>
</evidence>
<keyword evidence="12 17" id="KW-1015">Disulfide bond</keyword>
<feature type="disulfide bond" evidence="17">
    <location>
        <begin position="197"/>
        <end position="229"/>
    </location>
</feature>
<protein>
    <recommendedName>
        <fullName evidence="3 18">Peroxidase</fullName>
        <ecNumber evidence="3 18">1.11.1.7</ecNumber>
    </recommendedName>
</protein>
<dbReference type="FunFam" id="1.10.420.10:FF:000007">
    <property type="entry name" value="Peroxidase"/>
    <property type="match status" value="1"/>
</dbReference>
<dbReference type="InterPro" id="IPR033905">
    <property type="entry name" value="Secretory_peroxidase"/>
</dbReference>
<evidence type="ECO:0000256" key="3">
    <source>
        <dbReference type="ARBA" id="ARBA00012313"/>
    </source>
</evidence>
<dbReference type="PANTHER" id="PTHR31517">
    <property type="match status" value="1"/>
</dbReference>
<dbReference type="GO" id="GO:0020037">
    <property type="term" value="F:heme binding"/>
    <property type="evidence" value="ECO:0007669"/>
    <property type="project" value="UniProtKB-UniRule"/>
</dbReference>
<evidence type="ECO:0000256" key="6">
    <source>
        <dbReference type="ARBA" id="ARBA00022617"/>
    </source>
</evidence>
<evidence type="ECO:0000256" key="19">
    <source>
        <dbReference type="SAM" id="MobiDB-lite"/>
    </source>
</evidence>
<feature type="region of interest" description="Disordered" evidence="19">
    <location>
        <begin position="330"/>
        <end position="390"/>
    </location>
</feature>
<keyword evidence="11 15" id="KW-0408">Iron</keyword>
<evidence type="ECO:0000256" key="12">
    <source>
        <dbReference type="ARBA" id="ARBA00023157"/>
    </source>
</evidence>
<dbReference type="GO" id="GO:0140825">
    <property type="term" value="F:lactoperoxidase activity"/>
    <property type="evidence" value="ECO:0007669"/>
    <property type="project" value="UniProtKB-EC"/>
</dbReference>
<evidence type="ECO:0000256" key="13">
    <source>
        <dbReference type="PIRSR" id="PIRSR600823-1"/>
    </source>
</evidence>
<comment type="caution">
    <text evidence="21">The sequence shown here is derived from an EMBL/GenBank/DDBJ whole genome shotgun (WGS) entry which is preliminary data.</text>
</comment>
<feature type="binding site" evidence="14">
    <location>
        <position position="159"/>
    </location>
    <ligand>
        <name>substrate</name>
    </ligand>
</feature>
<evidence type="ECO:0000313" key="21">
    <source>
        <dbReference type="EMBL" id="KAK9094916.1"/>
    </source>
</evidence>
<feature type="disulfide bond" evidence="17">
    <location>
        <begin position="119"/>
        <end position="320"/>
    </location>
</feature>
<keyword evidence="10 18" id="KW-0560">Oxidoreductase</keyword>
<dbReference type="PROSITE" id="PS00436">
    <property type="entry name" value="PEROXIDASE_2"/>
    <property type="match status" value="1"/>
</dbReference>
<dbReference type="PRINTS" id="PR00461">
    <property type="entry name" value="PLPEROXIDASE"/>
</dbReference>
<comment type="function">
    <text evidence="2">Removal of H(2)O(2), oxidation of toxic reductants, biosynthesis and degradation of lignin, suberization, auxin catabolism, response to environmental stresses such as wounding, pathogen attack and oxidative stress. These functions might be dependent on each isozyme/isoform in each plant tissue.</text>
</comment>
<evidence type="ECO:0000256" key="11">
    <source>
        <dbReference type="ARBA" id="ARBA00023004"/>
    </source>
</evidence>
<comment type="catalytic activity">
    <reaction evidence="1 18">
        <text>2 a phenolic donor + H2O2 = 2 a phenolic radical donor + 2 H2O</text>
        <dbReference type="Rhea" id="RHEA:56136"/>
        <dbReference type="ChEBI" id="CHEBI:15377"/>
        <dbReference type="ChEBI" id="CHEBI:16240"/>
        <dbReference type="ChEBI" id="CHEBI:139520"/>
        <dbReference type="ChEBI" id="CHEBI:139521"/>
        <dbReference type="EC" id="1.11.1.7"/>
    </reaction>
</comment>
<feature type="binding site" evidence="15">
    <location>
        <position position="87"/>
    </location>
    <ligand>
        <name>Ca(2+)</name>
        <dbReference type="ChEBI" id="CHEBI:29108"/>
        <label>1</label>
    </ligand>
</feature>
<dbReference type="GO" id="GO:0006979">
    <property type="term" value="P:response to oxidative stress"/>
    <property type="evidence" value="ECO:0007669"/>
    <property type="project" value="UniProtKB-UniRule"/>
</dbReference>
<evidence type="ECO:0000256" key="14">
    <source>
        <dbReference type="PIRSR" id="PIRSR600823-2"/>
    </source>
</evidence>
<gene>
    <name evidence="21" type="ORF">Scep_026385</name>
</gene>
<feature type="binding site" evidence="15">
    <location>
        <position position="69"/>
    </location>
    <ligand>
        <name>Ca(2+)</name>
        <dbReference type="ChEBI" id="CHEBI:29108"/>
        <label>1</label>
    </ligand>
</feature>
<comment type="cofactor">
    <cofactor evidence="15 18">
        <name>Ca(2+)</name>
        <dbReference type="ChEBI" id="CHEBI:29108"/>
    </cofactor>
    <text evidence="15 18">Binds 2 calcium ions per subunit.</text>
</comment>
<evidence type="ECO:0000256" key="2">
    <source>
        <dbReference type="ARBA" id="ARBA00002322"/>
    </source>
</evidence>
<dbReference type="PROSITE" id="PS50873">
    <property type="entry name" value="PEROXIDASE_4"/>
    <property type="match status" value="1"/>
</dbReference>
<feature type="compositionally biased region" description="Low complexity" evidence="19">
    <location>
        <begin position="336"/>
        <end position="381"/>
    </location>
</feature>
<dbReference type="GO" id="GO:0042744">
    <property type="term" value="P:hydrogen peroxide catabolic process"/>
    <property type="evidence" value="ECO:0007669"/>
    <property type="project" value="UniProtKB-KW"/>
</dbReference>
<keyword evidence="7 15" id="KW-0479">Metal-binding</keyword>
<dbReference type="InterPro" id="IPR002016">
    <property type="entry name" value="Haem_peroxidase"/>
</dbReference>
<evidence type="ECO:0000256" key="1">
    <source>
        <dbReference type="ARBA" id="ARBA00000189"/>
    </source>
</evidence>
<feature type="binding site" evidence="15">
    <location>
        <position position="243"/>
    </location>
    <ligand>
        <name>Ca(2+)</name>
        <dbReference type="ChEBI" id="CHEBI:29108"/>
        <label>2</label>
    </ligand>
</feature>
<keyword evidence="6 18" id="KW-0349">Heme</keyword>
<proteinExistence type="inferred from homology"/>
<accession>A0AAP0EK30</accession>
<dbReference type="CDD" id="cd00693">
    <property type="entry name" value="secretory_peroxidase"/>
    <property type="match status" value="1"/>
</dbReference>
<evidence type="ECO:0000256" key="9">
    <source>
        <dbReference type="ARBA" id="ARBA00022837"/>
    </source>
</evidence>
<feature type="chain" id="PRO_5042664097" description="Peroxidase" evidence="18">
    <location>
        <begin position="24"/>
        <end position="390"/>
    </location>
</feature>
<dbReference type="AlphaFoldDB" id="A0AAP0EK30"/>
<keyword evidence="5 18" id="KW-0575">Peroxidase</keyword>
<evidence type="ECO:0000256" key="8">
    <source>
        <dbReference type="ARBA" id="ARBA00022729"/>
    </source>
</evidence>
<comment type="similarity">
    <text evidence="18">Belongs to the peroxidase family. Classical plant (class III) peroxidase subfamily.</text>
</comment>
<sequence>MKVLATLALVLGLILLNIGTCFGDLHVGFYKGKCTNRVDVEVIVRGVVTARFNRDHSIVAALLRLYFHDCFVNGCDGSILIDGPNSEKKASPNGSVRGYDIINEAKAAVERECPGVVSCADIIALATRDAVALSVGWRWKYDVETGRRDGLVPGNVDLPPSRITVSQSIQVFANKGLTVTDMVMLLGGGHSVGFTHCSFIMDRLYNFNNTNKPDPNMSPFLLTTLRSRCPPTGARDNQEVDLDQNPFSAFVVDPSYYQQSMMRRAILSVDQELAMHPETRGLVASMARWSGFPEQFGAAMTNLGRVGVLTGNQGQVRNRCNLVNPITTGNSTPAIANKASTSSTTAAAANNTSTNAPSATTNSASTSAPSNGAANNANTSPVLGDINPMA</sequence>
<dbReference type="SUPFAM" id="SSF48113">
    <property type="entry name" value="Heme-dependent peroxidases"/>
    <property type="match status" value="1"/>
</dbReference>
<evidence type="ECO:0000256" key="16">
    <source>
        <dbReference type="PIRSR" id="PIRSR600823-4"/>
    </source>
</evidence>
<dbReference type="EMBL" id="JBBNAG010000011">
    <property type="protein sequence ID" value="KAK9094916.1"/>
    <property type="molecule type" value="Genomic_DNA"/>
</dbReference>
<dbReference type="InterPro" id="IPR010255">
    <property type="entry name" value="Haem_peroxidase_sf"/>
</dbReference>
<keyword evidence="4 18" id="KW-0964">Secreted</keyword>
<feature type="binding site" evidence="15">
    <location>
        <position position="253"/>
    </location>
    <ligand>
        <name>Ca(2+)</name>
        <dbReference type="ChEBI" id="CHEBI:29108"/>
        <label>2</label>
    </ligand>
</feature>
<evidence type="ECO:0000259" key="20">
    <source>
        <dbReference type="PROSITE" id="PS50873"/>
    </source>
</evidence>
<feature type="binding site" evidence="15">
    <location>
        <position position="78"/>
    </location>
    <ligand>
        <name>Ca(2+)</name>
        <dbReference type="ChEBI" id="CHEBI:29108"/>
        <label>1</label>
    </ligand>
</feature>
<feature type="site" description="Transition state stabilizer" evidence="16">
    <location>
        <position position="64"/>
    </location>
</feature>
<feature type="domain" description="Plant heme peroxidase family profile" evidence="20">
    <location>
        <begin position="24"/>
        <end position="324"/>
    </location>
</feature>
<comment type="cofactor">
    <cofactor evidence="15 18">
        <name>heme b</name>
        <dbReference type="ChEBI" id="CHEBI:60344"/>
    </cofactor>
    <text evidence="15 18">Binds 1 heme b (iron(II)-protoporphyrin IX) group per subunit.</text>
</comment>
<dbReference type="GO" id="GO:0046872">
    <property type="term" value="F:metal ion binding"/>
    <property type="evidence" value="ECO:0007669"/>
    <property type="project" value="UniProtKB-UniRule"/>
</dbReference>
<organism evidence="21 22">
    <name type="scientific">Stephania cephalantha</name>
    <dbReference type="NCBI Taxonomy" id="152367"/>
    <lineage>
        <taxon>Eukaryota</taxon>
        <taxon>Viridiplantae</taxon>
        <taxon>Streptophyta</taxon>
        <taxon>Embryophyta</taxon>
        <taxon>Tracheophyta</taxon>
        <taxon>Spermatophyta</taxon>
        <taxon>Magnoliopsida</taxon>
        <taxon>Ranunculales</taxon>
        <taxon>Menispermaceae</taxon>
        <taxon>Menispermoideae</taxon>
        <taxon>Cissampelideae</taxon>
        <taxon>Stephania</taxon>
    </lineage>
</organism>
<dbReference type="InterPro" id="IPR000823">
    <property type="entry name" value="Peroxidase_pln"/>
</dbReference>
<keyword evidence="9 15" id="KW-0106">Calcium</keyword>
<keyword evidence="22" id="KW-1185">Reference proteome</keyword>
<dbReference type="Gene3D" id="1.10.420.10">
    <property type="entry name" value="Peroxidase, domain 2"/>
    <property type="match status" value="1"/>
</dbReference>
<feature type="signal peptide" evidence="18">
    <location>
        <begin position="1"/>
        <end position="23"/>
    </location>
</feature>
<dbReference type="Proteomes" id="UP001419268">
    <property type="component" value="Unassembled WGS sequence"/>
</dbReference>
<dbReference type="Pfam" id="PF00141">
    <property type="entry name" value="peroxidase"/>
    <property type="match status" value="1"/>
</dbReference>